<dbReference type="OrthoDB" id="5800476at2759"/>
<evidence type="ECO:0000313" key="5">
    <source>
        <dbReference type="EMBL" id="GAU25239.1"/>
    </source>
</evidence>
<dbReference type="PROSITE" id="PS50011">
    <property type="entry name" value="PROTEIN_KINASE_DOM"/>
    <property type="match status" value="1"/>
</dbReference>
<dbReference type="Proteomes" id="UP000242715">
    <property type="component" value="Unassembled WGS sequence"/>
</dbReference>
<dbReference type="Gene3D" id="1.10.510.10">
    <property type="entry name" value="Transferase(Phosphotransferase) domain 1"/>
    <property type="match status" value="1"/>
</dbReference>
<evidence type="ECO:0000259" key="4">
    <source>
        <dbReference type="PROSITE" id="PS50011"/>
    </source>
</evidence>
<keyword evidence="6" id="KW-1185">Reference proteome</keyword>
<dbReference type="AlphaFoldDB" id="A0A2Z6N1D4"/>
<name>A0A2Z6N1D4_TRISU</name>
<feature type="region of interest" description="Disordered" evidence="3">
    <location>
        <begin position="273"/>
        <end position="364"/>
    </location>
</feature>
<dbReference type="InterPro" id="IPR011009">
    <property type="entry name" value="Kinase-like_dom_sf"/>
</dbReference>
<feature type="compositionally biased region" description="Low complexity" evidence="3">
    <location>
        <begin position="324"/>
        <end position="340"/>
    </location>
</feature>
<accession>A0A2Z6N1D4</accession>
<feature type="binding site" evidence="2">
    <location>
        <position position="39"/>
    </location>
    <ligand>
        <name>ATP</name>
        <dbReference type="ChEBI" id="CHEBI:30616"/>
    </ligand>
</feature>
<dbReference type="InterPro" id="IPR000719">
    <property type="entry name" value="Prot_kinase_dom"/>
</dbReference>
<feature type="domain" description="Protein kinase" evidence="4">
    <location>
        <begin position="1"/>
        <end position="237"/>
    </location>
</feature>
<keyword evidence="2" id="KW-0067">ATP-binding</keyword>
<dbReference type="InterPro" id="IPR017441">
    <property type="entry name" value="Protein_kinase_ATP_BS"/>
</dbReference>
<organism evidence="5 6">
    <name type="scientific">Trifolium subterraneum</name>
    <name type="common">Subterranean clover</name>
    <dbReference type="NCBI Taxonomy" id="3900"/>
    <lineage>
        <taxon>Eukaryota</taxon>
        <taxon>Viridiplantae</taxon>
        <taxon>Streptophyta</taxon>
        <taxon>Embryophyta</taxon>
        <taxon>Tracheophyta</taxon>
        <taxon>Spermatophyta</taxon>
        <taxon>Magnoliopsida</taxon>
        <taxon>eudicotyledons</taxon>
        <taxon>Gunneridae</taxon>
        <taxon>Pentapetalae</taxon>
        <taxon>rosids</taxon>
        <taxon>fabids</taxon>
        <taxon>Fabales</taxon>
        <taxon>Fabaceae</taxon>
        <taxon>Papilionoideae</taxon>
        <taxon>50 kb inversion clade</taxon>
        <taxon>NPAAA clade</taxon>
        <taxon>Hologalegina</taxon>
        <taxon>IRL clade</taxon>
        <taxon>Trifolieae</taxon>
        <taxon>Trifolium</taxon>
    </lineage>
</organism>
<dbReference type="SMART" id="SM00220">
    <property type="entry name" value="S_TKc"/>
    <property type="match status" value="1"/>
</dbReference>
<dbReference type="SUPFAM" id="SSF56112">
    <property type="entry name" value="Protein kinase-like (PK-like)"/>
    <property type="match status" value="1"/>
</dbReference>
<reference evidence="6" key="1">
    <citation type="journal article" date="2017" name="Front. Plant Sci.">
        <title>Climate Clever Clovers: New Paradigm to Reduce the Environmental Footprint of Ruminants by Breeding Low Methanogenic Forages Utilizing Haplotype Variation.</title>
        <authorList>
            <person name="Kaur P."/>
            <person name="Appels R."/>
            <person name="Bayer P.E."/>
            <person name="Keeble-Gagnere G."/>
            <person name="Wang J."/>
            <person name="Hirakawa H."/>
            <person name="Shirasawa K."/>
            <person name="Vercoe P."/>
            <person name="Stefanova K."/>
            <person name="Durmic Z."/>
            <person name="Nichols P."/>
            <person name="Revell C."/>
            <person name="Isobe S.N."/>
            <person name="Edwards D."/>
            <person name="Erskine W."/>
        </authorList>
    </citation>
    <scope>NUCLEOTIDE SEQUENCE [LARGE SCALE GENOMIC DNA]</scope>
    <source>
        <strain evidence="6">cv. Daliak</strain>
    </source>
</reference>
<protein>
    <recommendedName>
        <fullName evidence="4">Protein kinase domain-containing protein</fullName>
    </recommendedName>
</protein>
<feature type="compositionally biased region" description="Low complexity" evidence="3">
    <location>
        <begin position="308"/>
        <end position="318"/>
    </location>
</feature>
<evidence type="ECO:0000256" key="1">
    <source>
        <dbReference type="ARBA" id="ARBA00005926"/>
    </source>
</evidence>
<comment type="similarity">
    <text evidence="1">Belongs to the protein kinase superfamily. CK1 Ser/Thr protein kinase family. Casein kinase I subfamily.</text>
</comment>
<evidence type="ECO:0000313" key="6">
    <source>
        <dbReference type="Proteomes" id="UP000242715"/>
    </source>
</evidence>
<proteinExistence type="inferred from homology"/>
<dbReference type="GO" id="GO:0005524">
    <property type="term" value="F:ATP binding"/>
    <property type="evidence" value="ECO:0007669"/>
    <property type="project" value="UniProtKB-UniRule"/>
</dbReference>
<keyword evidence="2" id="KW-0547">Nucleotide-binding</keyword>
<dbReference type="Gene3D" id="3.30.200.20">
    <property type="entry name" value="Phosphorylase Kinase, domain 1"/>
    <property type="match status" value="1"/>
</dbReference>
<gene>
    <name evidence="5" type="ORF">TSUD_17510</name>
</gene>
<evidence type="ECO:0000256" key="2">
    <source>
        <dbReference type="PROSITE-ProRule" id="PRU10141"/>
    </source>
</evidence>
<dbReference type="PROSITE" id="PS00107">
    <property type="entry name" value="PROTEIN_KINASE_ATP"/>
    <property type="match status" value="1"/>
</dbReference>
<dbReference type="EMBL" id="DF973307">
    <property type="protein sequence ID" value="GAU25239.1"/>
    <property type="molecule type" value="Genomic_DNA"/>
</dbReference>
<dbReference type="GO" id="GO:0004672">
    <property type="term" value="F:protein kinase activity"/>
    <property type="evidence" value="ECO:0007669"/>
    <property type="project" value="InterPro"/>
</dbReference>
<dbReference type="PANTHER" id="PTHR11909">
    <property type="entry name" value="CASEIN KINASE-RELATED"/>
    <property type="match status" value="1"/>
</dbReference>
<dbReference type="InterPro" id="IPR050235">
    <property type="entry name" value="CK1_Ser-Thr_kinase"/>
</dbReference>
<sequence>MMDLVIGGKFKLGRKIGSGSFGELYLGVNVQTQEEVAVKLEPVKTKHPQLLYESKLYMLLQGGIEGDYNVMAIDLLGPSLEDLFNYCSRKFSLKTVLMLADQLVYIIDYGLAKKYRDLQTHKHIPYRENKNLTGTARYASVNTHLGVEQSRRDDLESLGYVLMYFLRGSLPWQGLKAGTKKQKYDKISEKKMLTPIEVLCKSHPTEFTSYFHYCRSLRFEDKPDYSYLKRLFRDLFIREVGQEIRDRLSGAVGAFSRRNGSGHGLHKDLAKQHRSLDNMPSPKDVQPDSDRARSSTRNGSASKRPMISNSRPSSSGEPSESRSSRLVSSSSRLSTTQRVQPGFESKSSFTRATAGTRGSRDDTLRSFELLSIGTGKKK</sequence>
<evidence type="ECO:0000256" key="3">
    <source>
        <dbReference type="SAM" id="MobiDB-lite"/>
    </source>
</evidence>